<dbReference type="CDD" id="cd03224">
    <property type="entry name" value="ABC_TM1139_LivF_branched"/>
    <property type="match status" value="1"/>
</dbReference>
<evidence type="ECO:0000313" key="7">
    <source>
        <dbReference type="EMBL" id="UWP80342.1"/>
    </source>
</evidence>
<evidence type="ECO:0000313" key="8">
    <source>
        <dbReference type="Proteomes" id="UP001059617"/>
    </source>
</evidence>
<reference evidence="7" key="2">
    <citation type="submission" date="2022-09" db="EMBL/GenBank/DDBJ databases">
        <title>Biosynthetic gene clusters of Dactylosporangioum fulvum.</title>
        <authorList>
            <person name="Caradec T."/>
        </authorList>
    </citation>
    <scope>NUCLEOTIDE SEQUENCE</scope>
    <source>
        <strain evidence="7">NRRL B-16292</strain>
    </source>
</reference>
<dbReference type="GO" id="GO:0005524">
    <property type="term" value="F:ATP binding"/>
    <property type="evidence" value="ECO:0007669"/>
    <property type="project" value="UniProtKB-KW"/>
</dbReference>
<name>A0ABY5VRD8_9ACTN</name>
<dbReference type="Proteomes" id="UP001059617">
    <property type="component" value="Chromosome"/>
</dbReference>
<evidence type="ECO:0000256" key="1">
    <source>
        <dbReference type="ARBA" id="ARBA00005417"/>
    </source>
</evidence>
<keyword evidence="3" id="KW-0547">Nucleotide-binding</keyword>
<evidence type="ECO:0000256" key="3">
    <source>
        <dbReference type="ARBA" id="ARBA00022741"/>
    </source>
</evidence>
<dbReference type="InterPro" id="IPR003593">
    <property type="entry name" value="AAA+_ATPase"/>
</dbReference>
<evidence type="ECO:0000256" key="5">
    <source>
        <dbReference type="ARBA" id="ARBA00022970"/>
    </source>
</evidence>
<dbReference type="Pfam" id="PF00005">
    <property type="entry name" value="ABC_tran"/>
    <property type="match status" value="1"/>
</dbReference>
<dbReference type="InterPro" id="IPR052156">
    <property type="entry name" value="BCAA_Transport_ATP-bd_LivF"/>
</dbReference>
<accession>A0ABY5VRD8</accession>
<dbReference type="InterPro" id="IPR003439">
    <property type="entry name" value="ABC_transporter-like_ATP-bd"/>
</dbReference>
<feature type="domain" description="ABC transporter" evidence="6">
    <location>
        <begin position="1"/>
        <end position="225"/>
    </location>
</feature>
<dbReference type="RefSeq" id="WP_259858101.1">
    <property type="nucleotide sequence ID" value="NZ_BAAAST010000009.1"/>
</dbReference>
<proteinExistence type="inferred from homology"/>
<keyword evidence="5" id="KW-0029">Amino-acid transport</keyword>
<keyword evidence="8" id="KW-1185">Reference proteome</keyword>
<dbReference type="PANTHER" id="PTHR43820">
    <property type="entry name" value="HIGH-AFFINITY BRANCHED-CHAIN AMINO ACID TRANSPORT ATP-BINDING PROTEIN LIVF"/>
    <property type="match status" value="1"/>
</dbReference>
<protein>
    <submittedName>
        <fullName evidence="7">ABC transporter ATP-binding protein</fullName>
    </submittedName>
</protein>
<keyword evidence="2" id="KW-0813">Transport</keyword>
<sequence>MHYGKLAAVQGVSLRVEPGAVTLVIGVNGAGKSTTLRAIAGLHRPTSGVVTVDGRAITGRPAHDVVRDGVVLVPEGRRIFAPLTVLENLRMGAYTAKREQTAESIREIFELFPILQERRSTPAGLLSGGEQQMLAFGRALAARPKYILLDEPSMGLAPAVFDTILDNIGRMAATGIGILMVEQNAEACLSLAKDVVILAQGKVAHSGAAGALQSEHAFLRTFLGESAFSAAKSERDG</sequence>
<reference evidence="7" key="1">
    <citation type="submission" date="2021-04" db="EMBL/GenBank/DDBJ databases">
        <authorList>
            <person name="Hartkoorn R.C."/>
            <person name="Beaudoing E."/>
            <person name="Hot D."/>
        </authorList>
    </citation>
    <scope>NUCLEOTIDE SEQUENCE</scope>
    <source>
        <strain evidence="7">NRRL B-16292</strain>
    </source>
</reference>
<dbReference type="Gene3D" id="3.40.50.300">
    <property type="entry name" value="P-loop containing nucleotide triphosphate hydrolases"/>
    <property type="match status" value="1"/>
</dbReference>
<dbReference type="PROSITE" id="PS00211">
    <property type="entry name" value="ABC_TRANSPORTER_1"/>
    <property type="match status" value="1"/>
</dbReference>
<dbReference type="InterPro" id="IPR027417">
    <property type="entry name" value="P-loop_NTPase"/>
</dbReference>
<dbReference type="PROSITE" id="PS50893">
    <property type="entry name" value="ABC_TRANSPORTER_2"/>
    <property type="match status" value="1"/>
</dbReference>
<organism evidence="7 8">
    <name type="scientific">Dactylosporangium fulvum</name>
    <dbReference type="NCBI Taxonomy" id="53359"/>
    <lineage>
        <taxon>Bacteria</taxon>
        <taxon>Bacillati</taxon>
        <taxon>Actinomycetota</taxon>
        <taxon>Actinomycetes</taxon>
        <taxon>Micromonosporales</taxon>
        <taxon>Micromonosporaceae</taxon>
        <taxon>Dactylosporangium</taxon>
    </lineage>
</organism>
<evidence type="ECO:0000256" key="2">
    <source>
        <dbReference type="ARBA" id="ARBA00022448"/>
    </source>
</evidence>
<gene>
    <name evidence="7" type="ORF">Dfulv_35000</name>
</gene>
<dbReference type="SUPFAM" id="SSF52540">
    <property type="entry name" value="P-loop containing nucleoside triphosphate hydrolases"/>
    <property type="match status" value="1"/>
</dbReference>
<dbReference type="InterPro" id="IPR017871">
    <property type="entry name" value="ABC_transporter-like_CS"/>
</dbReference>
<keyword evidence="4 7" id="KW-0067">ATP-binding</keyword>
<dbReference type="PANTHER" id="PTHR43820:SF4">
    <property type="entry name" value="HIGH-AFFINITY BRANCHED-CHAIN AMINO ACID TRANSPORT ATP-BINDING PROTEIN LIVF"/>
    <property type="match status" value="1"/>
</dbReference>
<evidence type="ECO:0000256" key="4">
    <source>
        <dbReference type="ARBA" id="ARBA00022840"/>
    </source>
</evidence>
<dbReference type="EMBL" id="CP073720">
    <property type="protein sequence ID" value="UWP80342.1"/>
    <property type="molecule type" value="Genomic_DNA"/>
</dbReference>
<dbReference type="SMART" id="SM00382">
    <property type="entry name" value="AAA"/>
    <property type="match status" value="1"/>
</dbReference>
<comment type="similarity">
    <text evidence="1">Belongs to the ABC transporter superfamily.</text>
</comment>
<evidence type="ECO:0000259" key="6">
    <source>
        <dbReference type="PROSITE" id="PS50893"/>
    </source>
</evidence>